<comment type="similarity">
    <text evidence="2">Belongs to the class-I aminoacyl-tRNA synthetase family.</text>
</comment>
<reference evidence="15 16" key="1">
    <citation type="submission" date="2016-02" db="EMBL/GenBank/DDBJ databases">
        <title>Genome analysis of coral dinoflagellate symbionts highlights evolutionary adaptations to a symbiotic lifestyle.</title>
        <authorList>
            <person name="Aranda M."/>
            <person name="Li Y."/>
            <person name="Liew Y.J."/>
            <person name="Baumgarten S."/>
            <person name="Simakov O."/>
            <person name="Wilson M."/>
            <person name="Piel J."/>
            <person name="Ashoor H."/>
            <person name="Bougouffa S."/>
            <person name="Bajic V.B."/>
            <person name="Ryu T."/>
            <person name="Ravasi T."/>
            <person name="Bayer T."/>
            <person name="Micklem G."/>
            <person name="Kim H."/>
            <person name="Bhak J."/>
            <person name="Lajeunesse T.C."/>
            <person name="Voolstra C.R."/>
        </authorList>
    </citation>
    <scope>NUCLEOTIDE SEQUENCE [LARGE SCALE GENOMIC DNA]</scope>
    <source>
        <strain evidence="15 16">CCMP2467</strain>
    </source>
</reference>
<dbReference type="SUPFAM" id="SSF52374">
    <property type="entry name" value="Nucleotidylyl transferase"/>
    <property type="match status" value="1"/>
</dbReference>
<dbReference type="AlphaFoldDB" id="A0A1Q9EYM6"/>
<dbReference type="Pfam" id="PF00579">
    <property type="entry name" value="tRNA-synt_1b"/>
    <property type="match status" value="2"/>
</dbReference>
<dbReference type="EC" id="6.1.1.2" evidence="3"/>
<keyword evidence="13" id="KW-0812">Transmembrane</keyword>
<evidence type="ECO:0000256" key="9">
    <source>
        <dbReference type="ARBA" id="ARBA00022917"/>
    </source>
</evidence>
<evidence type="ECO:0000256" key="4">
    <source>
        <dbReference type="ARBA" id="ARBA00013782"/>
    </source>
</evidence>
<keyword evidence="13" id="KW-1133">Transmembrane helix</keyword>
<keyword evidence="9" id="KW-0648">Protein biosynthesis</keyword>
<evidence type="ECO:0000256" key="1">
    <source>
        <dbReference type="ARBA" id="ARBA00004496"/>
    </source>
</evidence>
<dbReference type="FunFam" id="1.10.240.10:FF:000007">
    <property type="entry name" value="Tryptophan--tRNA ligase"/>
    <property type="match status" value="1"/>
</dbReference>
<keyword evidence="13" id="KW-0472">Membrane</keyword>
<dbReference type="InterPro" id="IPR001412">
    <property type="entry name" value="aa-tRNA-synth_I_CS"/>
</dbReference>
<evidence type="ECO:0000256" key="5">
    <source>
        <dbReference type="ARBA" id="ARBA00022490"/>
    </source>
</evidence>
<dbReference type="PROSITE" id="PS00178">
    <property type="entry name" value="AA_TRNA_LIGASE_I"/>
    <property type="match status" value="1"/>
</dbReference>
<dbReference type="EMBL" id="LSRX01000042">
    <property type="protein sequence ID" value="OLQ12501.1"/>
    <property type="molecule type" value="Genomic_DNA"/>
</dbReference>
<keyword evidence="5" id="KW-0963">Cytoplasm</keyword>
<dbReference type="FunFam" id="3.40.50.620:FF:000033">
    <property type="entry name" value="tryptophan--tRNA ligase, cytoplasmic"/>
    <property type="match status" value="1"/>
</dbReference>
<accession>A0A1Q9EYM6</accession>
<dbReference type="Gene3D" id="1.10.240.10">
    <property type="entry name" value="Tyrosyl-Transfer RNA Synthetase"/>
    <property type="match status" value="1"/>
</dbReference>
<evidence type="ECO:0000256" key="11">
    <source>
        <dbReference type="ARBA" id="ARBA00030268"/>
    </source>
</evidence>
<keyword evidence="6 15" id="KW-0436">Ligase</keyword>
<dbReference type="NCBIfam" id="TIGR00233">
    <property type="entry name" value="trpS"/>
    <property type="match status" value="1"/>
</dbReference>
<evidence type="ECO:0000313" key="16">
    <source>
        <dbReference type="Proteomes" id="UP000186817"/>
    </source>
</evidence>
<evidence type="ECO:0000256" key="6">
    <source>
        <dbReference type="ARBA" id="ARBA00022598"/>
    </source>
</evidence>
<organism evidence="15 16">
    <name type="scientific">Symbiodinium microadriaticum</name>
    <name type="common">Dinoflagellate</name>
    <name type="synonym">Zooxanthella microadriatica</name>
    <dbReference type="NCBI Taxonomy" id="2951"/>
    <lineage>
        <taxon>Eukaryota</taxon>
        <taxon>Sar</taxon>
        <taxon>Alveolata</taxon>
        <taxon>Dinophyceae</taxon>
        <taxon>Suessiales</taxon>
        <taxon>Symbiodiniaceae</taxon>
        <taxon>Symbiodinium</taxon>
    </lineage>
</organism>
<feature type="transmembrane region" description="Helical" evidence="13">
    <location>
        <begin position="227"/>
        <end position="246"/>
    </location>
</feature>
<dbReference type="GO" id="GO:0005737">
    <property type="term" value="C:cytoplasm"/>
    <property type="evidence" value="ECO:0007669"/>
    <property type="project" value="UniProtKB-SubCell"/>
</dbReference>
<evidence type="ECO:0000256" key="8">
    <source>
        <dbReference type="ARBA" id="ARBA00022840"/>
    </source>
</evidence>
<dbReference type="InterPro" id="IPR014729">
    <property type="entry name" value="Rossmann-like_a/b/a_fold"/>
</dbReference>
<dbReference type="Proteomes" id="UP000186817">
    <property type="component" value="Unassembled WGS sequence"/>
</dbReference>
<evidence type="ECO:0000256" key="2">
    <source>
        <dbReference type="ARBA" id="ARBA00005594"/>
    </source>
</evidence>
<sequence>MTTIWSLLLLLLLLLIILRIRQRLGVMLDKDDEESDINGDADDEDNGFCGGLVMIDAVCTDSAPLLQRPADRLLMVARLISDMLFFSKCPPRFQAIAIGLAIVAATGASRAGVLVGTHRKASQEEEEFEMQLCPVKTAVFAVYYVCNIIFLLVLTGGVAIMKRQIGSADPAISIVMSHDDGNGRVCQTDLALSHERVSGSGAKCLLAGSVFQLAVCQPDDSWRRRAGFWMGNAVLLTIFLAAPVLFCFETTSRNLASEFWPALVACLRKAGLALFQQYCGMLLVNLVITGGKIAAVSAPGPGRCAESAWQADASAGRRLTAPAVSERSFPAFQTAAGAATLAALWSISPLTRGRPRAERRPRVVLCAEAEEAPPVESKQEQVVTPWEVEAGEDGVDYDKLIETFGCQPITAEQIERVERLTGKRAHRFLRRGLFFSHRDLDSLLDAYEKGEPFYIYTGRGPSSESLHLGHLVPFLFTKWLQEAFDVPLVIELTDDEKFLFKKDLGIDEARRLAWENAKDIIACGFDPAKTFIFRDTDYIGQLYPVALQIQKRVTLRTAQNTFGFTLSDNIGKCAFTAIQASPSFAISFPDFLKPGMRCFIPQAIDQDPYFRLCRRVADDLKWPKPALVHSKFLPALQGHQTKMSASVESTALYMTDTPKKLRKKINKKAFSGGGKTLEEQQKYGANLDVDVSYQYLKIWLEDDEELEKIGTEYAAGRMLTGEVKKRLADVVGEIVVEHQEARQKVDDEVLRRFMDPAREELKQWSQRSKVKSLAAEGA</sequence>
<comment type="subcellular location">
    <subcellularLocation>
        <location evidence="1">Cytoplasm</location>
    </subcellularLocation>
</comment>
<keyword evidence="10" id="KW-0030">Aminoacyl-tRNA synthetase</keyword>
<dbReference type="GO" id="GO:0006436">
    <property type="term" value="P:tryptophanyl-tRNA aminoacylation"/>
    <property type="evidence" value="ECO:0007669"/>
    <property type="project" value="InterPro"/>
</dbReference>
<keyword evidence="8" id="KW-0067">ATP-binding</keyword>
<keyword evidence="7" id="KW-0547">Nucleotide-binding</keyword>
<dbReference type="PRINTS" id="PR01039">
    <property type="entry name" value="TRNASYNTHTRP"/>
</dbReference>
<gene>
    <name evidence="15" type="primary">WARS</name>
    <name evidence="15" type="ORF">AK812_SmicGene3578</name>
</gene>
<keyword evidence="14" id="KW-0732">Signal</keyword>
<protein>
    <recommendedName>
        <fullName evidence="4">Tryptophan--tRNA ligase, cytoplasmic</fullName>
        <ecNumber evidence="3">6.1.1.2</ecNumber>
    </recommendedName>
    <alternativeName>
        <fullName evidence="11">Tryptophanyl-tRNA synthetase</fullName>
    </alternativeName>
</protein>
<evidence type="ECO:0000256" key="12">
    <source>
        <dbReference type="ARBA" id="ARBA00049929"/>
    </source>
</evidence>
<proteinExistence type="inferred from homology"/>
<evidence type="ECO:0000256" key="14">
    <source>
        <dbReference type="SAM" id="SignalP"/>
    </source>
</evidence>
<dbReference type="InterPro" id="IPR002305">
    <property type="entry name" value="aa-tRNA-synth_Ic"/>
</dbReference>
<dbReference type="OrthoDB" id="10261385at2759"/>
<feature type="chain" id="PRO_5012118859" description="Tryptophan--tRNA ligase, cytoplasmic" evidence="14">
    <location>
        <begin position="26"/>
        <end position="778"/>
    </location>
</feature>
<dbReference type="Gene3D" id="3.40.50.620">
    <property type="entry name" value="HUPs"/>
    <property type="match status" value="1"/>
</dbReference>
<dbReference type="InterPro" id="IPR002306">
    <property type="entry name" value="Trp-tRNA-ligase"/>
</dbReference>
<dbReference type="GO" id="GO:0004830">
    <property type="term" value="F:tryptophan-tRNA ligase activity"/>
    <property type="evidence" value="ECO:0007669"/>
    <property type="project" value="UniProtKB-EC"/>
</dbReference>
<evidence type="ECO:0000256" key="10">
    <source>
        <dbReference type="ARBA" id="ARBA00023146"/>
    </source>
</evidence>
<evidence type="ECO:0000256" key="7">
    <source>
        <dbReference type="ARBA" id="ARBA00022741"/>
    </source>
</evidence>
<evidence type="ECO:0000256" key="3">
    <source>
        <dbReference type="ARBA" id="ARBA00013161"/>
    </source>
</evidence>
<evidence type="ECO:0000256" key="13">
    <source>
        <dbReference type="SAM" id="Phobius"/>
    </source>
</evidence>
<dbReference type="PANTHER" id="PTHR10055:SF1">
    <property type="entry name" value="TRYPTOPHAN--TRNA LIGASE, CYTOPLASMIC"/>
    <property type="match status" value="1"/>
</dbReference>
<comment type="caution">
    <text evidence="15">The sequence shown here is derived from an EMBL/GenBank/DDBJ whole genome shotgun (WGS) entry which is preliminary data.</text>
</comment>
<evidence type="ECO:0000313" key="15">
    <source>
        <dbReference type="EMBL" id="OLQ12501.1"/>
    </source>
</evidence>
<dbReference type="PANTHER" id="PTHR10055">
    <property type="entry name" value="TRYPTOPHANYL-TRNA SYNTHETASE"/>
    <property type="match status" value="1"/>
</dbReference>
<keyword evidence="16" id="KW-1185">Reference proteome</keyword>
<feature type="transmembrane region" description="Helical" evidence="13">
    <location>
        <begin position="140"/>
        <end position="160"/>
    </location>
</feature>
<dbReference type="GO" id="GO:0005524">
    <property type="term" value="F:ATP binding"/>
    <property type="evidence" value="ECO:0007669"/>
    <property type="project" value="UniProtKB-KW"/>
</dbReference>
<feature type="signal peptide" evidence="14">
    <location>
        <begin position="1"/>
        <end position="25"/>
    </location>
</feature>
<name>A0A1Q9EYM6_SYMMI</name>
<comment type="catalytic activity">
    <reaction evidence="12">
        <text>tRNA(Trp) + L-tryptophan + ATP = L-tryptophyl-tRNA(Trp) + AMP + diphosphate + H(+)</text>
        <dbReference type="Rhea" id="RHEA:24080"/>
        <dbReference type="Rhea" id="RHEA-COMP:9671"/>
        <dbReference type="Rhea" id="RHEA-COMP:9705"/>
        <dbReference type="ChEBI" id="CHEBI:15378"/>
        <dbReference type="ChEBI" id="CHEBI:30616"/>
        <dbReference type="ChEBI" id="CHEBI:33019"/>
        <dbReference type="ChEBI" id="CHEBI:57912"/>
        <dbReference type="ChEBI" id="CHEBI:78442"/>
        <dbReference type="ChEBI" id="CHEBI:78535"/>
        <dbReference type="ChEBI" id="CHEBI:456215"/>
        <dbReference type="EC" id="6.1.1.2"/>
    </reaction>
</comment>